<dbReference type="CDD" id="cd08041">
    <property type="entry name" value="OBF_kDNA_ligase_like"/>
    <property type="match status" value="1"/>
</dbReference>
<feature type="non-terminal residue" evidence="6">
    <location>
        <position position="1"/>
    </location>
</feature>
<protein>
    <recommendedName>
        <fullName evidence="5">DNA ligase OB-like domain-containing protein</fullName>
    </recommendedName>
</protein>
<name>A0A1V1NYB7_9BACT</name>
<dbReference type="InterPro" id="IPR012340">
    <property type="entry name" value="NA-bd_OB-fold"/>
</dbReference>
<dbReference type="Proteomes" id="UP000189670">
    <property type="component" value="Unassembled WGS sequence"/>
</dbReference>
<dbReference type="PANTHER" id="PTHR47810">
    <property type="entry name" value="DNA LIGASE"/>
    <property type="match status" value="1"/>
</dbReference>
<dbReference type="AlphaFoldDB" id="A0A1V1NYB7"/>
<evidence type="ECO:0000256" key="1">
    <source>
        <dbReference type="ARBA" id="ARBA00022598"/>
    </source>
</evidence>
<keyword evidence="4" id="KW-0234">DNA repair</keyword>
<dbReference type="InterPro" id="IPR050326">
    <property type="entry name" value="NAD_dep_DNA_ligaseB"/>
</dbReference>
<organism evidence="6 7">
    <name type="scientific">Candidatus Magnetoglobus multicellularis str. Araruama</name>
    <dbReference type="NCBI Taxonomy" id="890399"/>
    <lineage>
        <taxon>Bacteria</taxon>
        <taxon>Pseudomonadati</taxon>
        <taxon>Thermodesulfobacteriota</taxon>
        <taxon>Desulfobacteria</taxon>
        <taxon>Desulfobacterales</taxon>
        <taxon>Desulfobacteraceae</taxon>
        <taxon>Candidatus Magnetoglobus</taxon>
    </lineage>
</organism>
<evidence type="ECO:0000256" key="4">
    <source>
        <dbReference type="ARBA" id="ARBA00023204"/>
    </source>
</evidence>
<dbReference type="Gene3D" id="2.40.50.140">
    <property type="entry name" value="Nucleic acid-binding proteins"/>
    <property type="match status" value="1"/>
</dbReference>
<proteinExistence type="predicted"/>
<dbReference type="Pfam" id="PF14743">
    <property type="entry name" value="DNA_ligase_OB_2"/>
    <property type="match status" value="1"/>
</dbReference>
<keyword evidence="1" id="KW-0436">Ligase</keyword>
<sequence>PYITGRSYDLLKVKSFDDDEATVIQHFKGKGRNADRMGSILVEMKNGIRFKIGTGFTDKERNSPPPVGTIITFKYYGLTKSGVPKFASFLRVREQF</sequence>
<gene>
    <name evidence="6" type="ORF">OMM_11399</name>
</gene>
<evidence type="ECO:0000313" key="6">
    <source>
        <dbReference type="EMBL" id="ETR67612.1"/>
    </source>
</evidence>
<dbReference type="SUPFAM" id="SSF50249">
    <property type="entry name" value="Nucleic acid-binding proteins"/>
    <property type="match status" value="1"/>
</dbReference>
<dbReference type="EMBL" id="ATBP01001295">
    <property type="protein sequence ID" value="ETR67612.1"/>
    <property type="molecule type" value="Genomic_DNA"/>
</dbReference>
<dbReference type="InterPro" id="IPR029319">
    <property type="entry name" value="DNA_ligase_OB"/>
</dbReference>
<dbReference type="PANTHER" id="PTHR47810:SF1">
    <property type="entry name" value="DNA LIGASE B"/>
    <property type="match status" value="1"/>
</dbReference>
<evidence type="ECO:0000313" key="7">
    <source>
        <dbReference type="Proteomes" id="UP000189670"/>
    </source>
</evidence>
<reference evidence="7" key="1">
    <citation type="submission" date="2012-11" db="EMBL/GenBank/DDBJ databases">
        <authorList>
            <person name="Lucero-Rivera Y.E."/>
            <person name="Tovar-Ramirez D."/>
        </authorList>
    </citation>
    <scope>NUCLEOTIDE SEQUENCE [LARGE SCALE GENOMIC DNA]</scope>
    <source>
        <strain evidence="7">Araruama</strain>
    </source>
</reference>
<dbReference type="GO" id="GO:0016874">
    <property type="term" value="F:ligase activity"/>
    <property type="evidence" value="ECO:0007669"/>
    <property type="project" value="UniProtKB-KW"/>
</dbReference>
<keyword evidence="2" id="KW-0235">DNA replication</keyword>
<evidence type="ECO:0000259" key="5">
    <source>
        <dbReference type="Pfam" id="PF14743"/>
    </source>
</evidence>
<dbReference type="GO" id="GO:0006260">
    <property type="term" value="P:DNA replication"/>
    <property type="evidence" value="ECO:0007669"/>
    <property type="project" value="UniProtKB-KW"/>
</dbReference>
<evidence type="ECO:0000256" key="3">
    <source>
        <dbReference type="ARBA" id="ARBA00022763"/>
    </source>
</evidence>
<keyword evidence="3" id="KW-0227">DNA damage</keyword>
<evidence type="ECO:0000256" key="2">
    <source>
        <dbReference type="ARBA" id="ARBA00022705"/>
    </source>
</evidence>
<feature type="domain" description="DNA ligase OB-like" evidence="5">
    <location>
        <begin position="28"/>
        <end position="93"/>
    </location>
</feature>
<comment type="caution">
    <text evidence="6">The sequence shown here is derived from an EMBL/GenBank/DDBJ whole genome shotgun (WGS) entry which is preliminary data.</text>
</comment>
<dbReference type="GO" id="GO:0006281">
    <property type="term" value="P:DNA repair"/>
    <property type="evidence" value="ECO:0007669"/>
    <property type="project" value="UniProtKB-KW"/>
</dbReference>
<accession>A0A1V1NYB7</accession>